<dbReference type="EMBL" id="UINC01115687">
    <property type="protein sequence ID" value="SVC86901.1"/>
    <property type="molecule type" value="Genomic_DNA"/>
</dbReference>
<evidence type="ECO:0000313" key="3">
    <source>
        <dbReference type="EMBL" id="SVC86901.1"/>
    </source>
</evidence>
<evidence type="ECO:0000259" key="2">
    <source>
        <dbReference type="Pfam" id="PF01370"/>
    </source>
</evidence>
<gene>
    <name evidence="3" type="ORF">METZ01_LOCUS339755</name>
</gene>
<organism evidence="3">
    <name type="scientific">marine metagenome</name>
    <dbReference type="NCBI Taxonomy" id="408172"/>
    <lineage>
        <taxon>unclassified sequences</taxon>
        <taxon>metagenomes</taxon>
        <taxon>ecological metagenomes</taxon>
    </lineage>
</organism>
<evidence type="ECO:0000256" key="1">
    <source>
        <dbReference type="ARBA" id="ARBA00007637"/>
    </source>
</evidence>
<feature type="domain" description="NAD-dependent epimerase/dehydratase" evidence="2">
    <location>
        <begin position="8"/>
        <end position="149"/>
    </location>
</feature>
<reference evidence="3" key="1">
    <citation type="submission" date="2018-05" db="EMBL/GenBank/DDBJ databases">
        <authorList>
            <person name="Lanie J.A."/>
            <person name="Ng W.-L."/>
            <person name="Kazmierczak K.M."/>
            <person name="Andrzejewski T.M."/>
            <person name="Davidsen T.M."/>
            <person name="Wayne K.J."/>
            <person name="Tettelin H."/>
            <person name="Glass J.I."/>
            <person name="Rusch D."/>
            <person name="Podicherti R."/>
            <person name="Tsui H.-C.T."/>
            <person name="Winkler M.E."/>
        </authorList>
    </citation>
    <scope>NUCLEOTIDE SEQUENCE</scope>
</reference>
<dbReference type="SUPFAM" id="SSF51735">
    <property type="entry name" value="NAD(P)-binding Rossmann-fold domains"/>
    <property type="match status" value="1"/>
</dbReference>
<dbReference type="Gene3D" id="3.90.25.10">
    <property type="entry name" value="UDP-galactose 4-epimerase, domain 1"/>
    <property type="match status" value="1"/>
</dbReference>
<comment type="similarity">
    <text evidence="1">Belongs to the NAD(P)-dependent epimerase/dehydratase family.</text>
</comment>
<dbReference type="InterPro" id="IPR001509">
    <property type="entry name" value="Epimerase_deHydtase"/>
</dbReference>
<name>A0A382QRD4_9ZZZZ</name>
<dbReference type="PANTHER" id="PTHR43000">
    <property type="entry name" value="DTDP-D-GLUCOSE 4,6-DEHYDRATASE-RELATED"/>
    <property type="match status" value="1"/>
</dbReference>
<protein>
    <recommendedName>
        <fullName evidence="2">NAD-dependent epimerase/dehydratase domain-containing protein</fullName>
    </recommendedName>
</protein>
<proteinExistence type="inferred from homology"/>
<dbReference type="Pfam" id="PF01370">
    <property type="entry name" value="Epimerase"/>
    <property type="match status" value="1"/>
</dbReference>
<dbReference type="InterPro" id="IPR036291">
    <property type="entry name" value="NAD(P)-bd_dom_sf"/>
</dbReference>
<feature type="non-terminal residue" evidence="3">
    <location>
        <position position="1"/>
    </location>
</feature>
<sequence>GIPDFSSEVCRRNVLEQVSLIDEVLGLESVRRLVVSGTCREYGDAQGVAGPEACPVDDFGRAKAEVLRHARDRCSAHGVGLTWFRIFYVYGPGQRSGSLIPTVLGALGEGREPEIRDPSAAHDFVAASDVARAVVAAMNSTVEAEVLDVGSGRSATVGEVVDVASGLTSSVGLGRSVGGEHGLRADVARTTRAIGWRPEVGLVDGIRSMDIAGQGGAAKLTTGELADRGEPG</sequence>
<accession>A0A382QRD4</accession>
<dbReference type="Gene3D" id="3.40.50.720">
    <property type="entry name" value="NAD(P)-binding Rossmann-like Domain"/>
    <property type="match status" value="1"/>
</dbReference>
<dbReference type="AlphaFoldDB" id="A0A382QRD4"/>